<dbReference type="PANTHER" id="PTHR11567:SF210">
    <property type="entry name" value="ACID PHOSPHATASE 5-RELATED"/>
    <property type="match status" value="1"/>
</dbReference>
<dbReference type="InterPro" id="IPR050645">
    <property type="entry name" value="Histidine_acid_phosphatase"/>
</dbReference>
<dbReference type="GO" id="GO:0016791">
    <property type="term" value="F:phosphatase activity"/>
    <property type="evidence" value="ECO:0007669"/>
    <property type="project" value="TreeGrafter"/>
</dbReference>
<comment type="similarity">
    <text evidence="1">Belongs to the histidine acid phosphatase family.</text>
</comment>
<dbReference type="InterPro" id="IPR029033">
    <property type="entry name" value="His_PPase_superfam"/>
</dbReference>
<dbReference type="SUPFAM" id="SSF53254">
    <property type="entry name" value="Phosphoglycerate mutase-like"/>
    <property type="match status" value="1"/>
</dbReference>
<dbReference type="WBParaSite" id="GPLIN_000741500">
    <property type="protein sequence ID" value="GPLIN_000741500"/>
    <property type="gene ID" value="GPLIN_000741500"/>
</dbReference>
<sequence>METNFLGVSYNRDDVFIQSSGSDRALVSAQALLQGMYPPLAELEQFDPTLNWQPIPVHSTGLNHELLKPTSFACPVYDRLKKEVKLELEQQLVNKYPDLFKFIQLNVYKSSQPISLHQAAKLSNINREVLHNLSQPEFCKDNYQALLSSMGLGDDQMVPYSACVMMELYNSANVTQLEIFYRHNGILDKLNLTECGSSFCTADQAIQLLEKRAIFGRQKLFEQCEKDGFCEIPVDNGEKDE</sequence>
<name>A0A183C3H1_GLOPA</name>
<evidence type="ECO:0000313" key="2">
    <source>
        <dbReference type="Proteomes" id="UP000050741"/>
    </source>
</evidence>
<proteinExistence type="inferred from homology"/>
<accession>A0A183C3H1</accession>
<reference evidence="2" key="1">
    <citation type="submission" date="2013-12" db="EMBL/GenBank/DDBJ databases">
        <authorList>
            <person name="Aslett M."/>
        </authorList>
    </citation>
    <scope>NUCLEOTIDE SEQUENCE [LARGE SCALE GENOMIC DNA]</scope>
    <source>
        <strain evidence="2">Lindley</strain>
    </source>
</reference>
<protein>
    <submittedName>
        <fullName evidence="3">Dot/Icm T4SS effector</fullName>
    </submittedName>
</protein>
<dbReference type="InterPro" id="IPR000560">
    <property type="entry name" value="His_Pase_clade-2"/>
</dbReference>
<keyword evidence="2" id="KW-1185">Reference proteome</keyword>
<reference evidence="3" key="3">
    <citation type="submission" date="2016-06" db="UniProtKB">
        <authorList>
            <consortium name="WormBaseParasite"/>
        </authorList>
    </citation>
    <scope>IDENTIFICATION</scope>
</reference>
<dbReference type="Gene3D" id="3.40.50.1240">
    <property type="entry name" value="Phosphoglycerate mutase-like"/>
    <property type="match status" value="2"/>
</dbReference>
<dbReference type="Pfam" id="PF00328">
    <property type="entry name" value="His_Phos_2"/>
    <property type="match status" value="1"/>
</dbReference>
<dbReference type="AlphaFoldDB" id="A0A183C3H1"/>
<organism evidence="2 3">
    <name type="scientific">Globodera pallida</name>
    <name type="common">Potato cyst nematode worm</name>
    <name type="synonym">Heterodera pallida</name>
    <dbReference type="NCBI Taxonomy" id="36090"/>
    <lineage>
        <taxon>Eukaryota</taxon>
        <taxon>Metazoa</taxon>
        <taxon>Ecdysozoa</taxon>
        <taxon>Nematoda</taxon>
        <taxon>Chromadorea</taxon>
        <taxon>Rhabditida</taxon>
        <taxon>Tylenchina</taxon>
        <taxon>Tylenchomorpha</taxon>
        <taxon>Tylenchoidea</taxon>
        <taxon>Heteroderidae</taxon>
        <taxon>Heteroderinae</taxon>
        <taxon>Globodera</taxon>
    </lineage>
</organism>
<evidence type="ECO:0000256" key="1">
    <source>
        <dbReference type="ARBA" id="ARBA00005375"/>
    </source>
</evidence>
<reference evidence="2" key="2">
    <citation type="submission" date="2014-05" db="EMBL/GenBank/DDBJ databases">
        <title>The genome and life-stage specific transcriptomes of Globodera pallida elucidate key aspects of plant parasitism by a cyst nematode.</title>
        <authorList>
            <person name="Cotton J.A."/>
            <person name="Lilley C.J."/>
            <person name="Jones L.M."/>
            <person name="Kikuchi T."/>
            <person name="Reid A.J."/>
            <person name="Thorpe P."/>
            <person name="Tsai I.J."/>
            <person name="Beasley H."/>
            <person name="Blok V."/>
            <person name="Cock P.J.A."/>
            <person name="Van den Akker S.E."/>
            <person name="Holroyd N."/>
            <person name="Hunt M."/>
            <person name="Mantelin S."/>
            <person name="Naghra H."/>
            <person name="Pain A."/>
            <person name="Palomares-Rius J.E."/>
            <person name="Zarowiecki M."/>
            <person name="Berriman M."/>
            <person name="Jones J.T."/>
            <person name="Urwin P.E."/>
        </authorList>
    </citation>
    <scope>NUCLEOTIDE SEQUENCE [LARGE SCALE GENOMIC DNA]</scope>
    <source>
        <strain evidence="2">Lindley</strain>
    </source>
</reference>
<dbReference type="CDD" id="cd07061">
    <property type="entry name" value="HP_HAP_like"/>
    <property type="match status" value="1"/>
</dbReference>
<evidence type="ECO:0000313" key="3">
    <source>
        <dbReference type="WBParaSite" id="GPLIN_000741500"/>
    </source>
</evidence>
<dbReference type="Proteomes" id="UP000050741">
    <property type="component" value="Unassembled WGS sequence"/>
</dbReference>
<dbReference type="PANTHER" id="PTHR11567">
    <property type="entry name" value="ACID PHOSPHATASE-RELATED"/>
    <property type="match status" value="1"/>
</dbReference>